<comment type="caution">
    <text evidence="1">The sequence shown here is derived from an EMBL/GenBank/DDBJ whole genome shotgun (WGS) entry which is preliminary data.</text>
</comment>
<accession>A0AAW0DC74</accession>
<evidence type="ECO:0000313" key="2">
    <source>
        <dbReference type="Proteomes" id="UP001362999"/>
    </source>
</evidence>
<dbReference type="EMBL" id="JAWWNJ010000009">
    <property type="protein sequence ID" value="KAK7048772.1"/>
    <property type="molecule type" value="Genomic_DNA"/>
</dbReference>
<evidence type="ECO:0000313" key="1">
    <source>
        <dbReference type="EMBL" id="KAK7048772.1"/>
    </source>
</evidence>
<organism evidence="1 2">
    <name type="scientific">Favolaschia claudopus</name>
    <dbReference type="NCBI Taxonomy" id="2862362"/>
    <lineage>
        <taxon>Eukaryota</taxon>
        <taxon>Fungi</taxon>
        <taxon>Dikarya</taxon>
        <taxon>Basidiomycota</taxon>
        <taxon>Agaricomycotina</taxon>
        <taxon>Agaricomycetes</taxon>
        <taxon>Agaricomycetidae</taxon>
        <taxon>Agaricales</taxon>
        <taxon>Marasmiineae</taxon>
        <taxon>Mycenaceae</taxon>
        <taxon>Favolaschia</taxon>
    </lineage>
</organism>
<proteinExistence type="predicted"/>
<gene>
    <name evidence="1" type="ORF">R3P38DRAFT_3175011</name>
</gene>
<protein>
    <submittedName>
        <fullName evidence="1">Uncharacterized protein</fullName>
    </submittedName>
</protein>
<dbReference type="AlphaFoldDB" id="A0AAW0DC74"/>
<sequence>MSSNERYVGPQRSMSPRVIIARLYAVNSRPRSIIVHTMSSNCSFLHRFPVVESHMTPLDHTHGLHRTYVRVTHRDQHDRVKTSYFRCYFRCCSNLPSNRTLGIRGEVVIVRMSHQDFFRVADVCLSDRRLADHVATVLAPKLHEFQVNRTRVASFGTIFPGTF</sequence>
<keyword evidence="2" id="KW-1185">Reference proteome</keyword>
<name>A0AAW0DC74_9AGAR</name>
<dbReference type="Proteomes" id="UP001362999">
    <property type="component" value="Unassembled WGS sequence"/>
</dbReference>
<reference evidence="1 2" key="1">
    <citation type="journal article" date="2024" name="J Genomics">
        <title>Draft genome sequencing and assembly of Favolaschia claudopus CIRM-BRFM 2984 isolated from oak limbs.</title>
        <authorList>
            <person name="Navarro D."/>
            <person name="Drula E."/>
            <person name="Chaduli D."/>
            <person name="Cazenave R."/>
            <person name="Ahrendt S."/>
            <person name="Wang J."/>
            <person name="Lipzen A."/>
            <person name="Daum C."/>
            <person name="Barry K."/>
            <person name="Grigoriev I.V."/>
            <person name="Favel A."/>
            <person name="Rosso M.N."/>
            <person name="Martin F."/>
        </authorList>
    </citation>
    <scope>NUCLEOTIDE SEQUENCE [LARGE SCALE GENOMIC DNA]</scope>
    <source>
        <strain evidence="1 2">CIRM-BRFM 2984</strain>
    </source>
</reference>